<keyword evidence="1" id="KW-0732">Signal</keyword>
<reference evidence="2 3" key="1">
    <citation type="submission" date="2019-08" db="EMBL/GenBank/DDBJ databases">
        <title>Antarcticibacterium arcticum sp. nov., a bacterium isolated from marine sediment of the Canadian Beaufort Sea.</title>
        <authorList>
            <person name="Lee Y.M."/>
            <person name="Baek K."/>
            <person name="Lee D.-H."/>
            <person name="Shin S.C."/>
            <person name="Jin Y.K."/>
            <person name="Park Y."/>
        </authorList>
    </citation>
    <scope>NUCLEOTIDE SEQUENCE [LARGE SCALE GENOMIC DNA]</scope>
    <source>
        <strain evidence="2 3">PAMC 28998</strain>
    </source>
</reference>
<proteinExistence type="predicted"/>
<feature type="chain" id="PRO_5022680390" description="Secreted protein" evidence="1">
    <location>
        <begin position="20"/>
        <end position="203"/>
    </location>
</feature>
<evidence type="ECO:0000256" key="1">
    <source>
        <dbReference type="SAM" id="SignalP"/>
    </source>
</evidence>
<dbReference type="OrthoDB" id="1148517at2"/>
<feature type="signal peptide" evidence="1">
    <location>
        <begin position="1"/>
        <end position="19"/>
    </location>
</feature>
<dbReference type="EMBL" id="CP042476">
    <property type="protein sequence ID" value="QED36918.1"/>
    <property type="molecule type" value="Genomic_DNA"/>
</dbReference>
<dbReference type="AlphaFoldDB" id="A0A5B8YIP0"/>
<protein>
    <recommendedName>
        <fullName evidence="4">Secreted protein</fullName>
    </recommendedName>
</protein>
<evidence type="ECO:0008006" key="4">
    <source>
        <dbReference type="Google" id="ProtNLM"/>
    </source>
</evidence>
<gene>
    <name evidence="2" type="ORF">FK178_03960</name>
</gene>
<dbReference type="RefSeq" id="WP_146831218.1">
    <property type="nucleotide sequence ID" value="NZ_CP042476.1"/>
</dbReference>
<dbReference type="Proteomes" id="UP000321954">
    <property type="component" value="Chromosome"/>
</dbReference>
<sequence length="203" mass="22442">MKKALLLFAGILMSFSGFSQEIPSTSKKPVFERPLGSSTPTVRFPEAPREDFKLKDDPRKPKPLEMVTKKELLTAGDFIEKKWTEDEKASGGLQGQDLGSFVTKGKLVELYCRDAQYVDGDRVRVYVNGKIVQNDIYLQGNFTPVLIALDNGFNTIEIEALNQGSSGPNTAAFKVFDETGKLVTTSEWNLLTGGRATMIVVKN</sequence>
<keyword evidence="3" id="KW-1185">Reference proteome</keyword>
<evidence type="ECO:0000313" key="3">
    <source>
        <dbReference type="Proteomes" id="UP000321954"/>
    </source>
</evidence>
<name>A0A5B8YIP0_9FLAO</name>
<evidence type="ECO:0000313" key="2">
    <source>
        <dbReference type="EMBL" id="QED36918.1"/>
    </source>
</evidence>
<dbReference type="KEGG" id="anp:FK178_03960"/>
<accession>A0A5B8YIP0</accession>
<organism evidence="2 3">
    <name type="scientific">Antarcticibacterium arcticum</name>
    <dbReference type="NCBI Taxonomy" id="2585771"/>
    <lineage>
        <taxon>Bacteria</taxon>
        <taxon>Pseudomonadati</taxon>
        <taxon>Bacteroidota</taxon>
        <taxon>Flavobacteriia</taxon>
        <taxon>Flavobacteriales</taxon>
        <taxon>Flavobacteriaceae</taxon>
        <taxon>Antarcticibacterium</taxon>
    </lineage>
</organism>